<protein>
    <submittedName>
        <fullName evidence="3">Uncharacterized protein</fullName>
    </submittedName>
</protein>
<feature type="region of interest" description="Disordered" evidence="1">
    <location>
        <begin position="1"/>
        <end position="47"/>
    </location>
</feature>
<proteinExistence type="predicted"/>
<feature type="region of interest" description="Disordered" evidence="1">
    <location>
        <begin position="67"/>
        <end position="148"/>
    </location>
</feature>
<evidence type="ECO:0000313" key="3">
    <source>
        <dbReference type="WBParaSite" id="Gr19_v10_g14222.t1"/>
    </source>
</evidence>
<dbReference type="Proteomes" id="UP000887572">
    <property type="component" value="Unplaced"/>
</dbReference>
<evidence type="ECO:0000313" key="2">
    <source>
        <dbReference type="Proteomes" id="UP000887572"/>
    </source>
</evidence>
<feature type="compositionally biased region" description="Low complexity" evidence="1">
    <location>
        <begin position="81"/>
        <end position="103"/>
    </location>
</feature>
<feature type="compositionally biased region" description="Polar residues" evidence="1">
    <location>
        <begin position="13"/>
        <end position="23"/>
    </location>
</feature>
<dbReference type="WBParaSite" id="Gr19_v10_g14222.t1">
    <property type="protein sequence ID" value="Gr19_v10_g14222.t1"/>
    <property type="gene ID" value="Gr19_v10_g14222"/>
</dbReference>
<evidence type="ECO:0000256" key="1">
    <source>
        <dbReference type="SAM" id="MobiDB-lite"/>
    </source>
</evidence>
<dbReference type="AlphaFoldDB" id="A0A914H6T0"/>
<keyword evidence="2" id="KW-1185">Reference proteome</keyword>
<organism evidence="2 3">
    <name type="scientific">Globodera rostochiensis</name>
    <name type="common">Golden nematode worm</name>
    <name type="synonym">Heterodera rostochiensis</name>
    <dbReference type="NCBI Taxonomy" id="31243"/>
    <lineage>
        <taxon>Eukaryota</taxon>
        <taxon>Metazoa</taxon>
        <taxon>Ecdysozoa</taxon>
        <taxon>Nematoda</taxon>
        <taxon>Chromadorea</taxon>
        <taxon>Rhabditida</taxon>
        <taxon>Tylenchina</taxon>
        <taxon>Tylenchomorpha</taxon>
        <taxon>Tylenchoidea</taxon>
        <taxon>Heteroderidae</taxon>
        <taxon>Heteroderinae</taxon>
        <taxon>Globodera</taxon>
    </lineage>
</organism>
<feature type="compositionally biased region" description="Basic and acidic residues" evidence="1">
    <location>
        <begin position="129"/>
        <end position="148"/>
    </location>
</feature>
<name>A0A914H6T0_GLORO</name>
<reference evidence="3" key="1">
    <citation type="submission" date="2022-11" db="UniProtKB">
        <authorList>
            <consortium name="WormBaseParasite"/>
        </authorList>
    </citation>
    <scope>IDENTIFICATION</scope>
</reference>
<sequence length="148" mass="16297">MQAHESDLGVVVTTVSQRQTNQRSTRKSRALEGMLSPRRHSFGLPRTDSRITAGKYCLIDTEVFRRTSASTRSEIRRDQWPTPSASSKTRSSPSTSGVSTQSSARMQQPAARSWICDQLMPLGNAAGRGNDETDRSGVRDELDGRADV</sequence>
<accession>A0A914H6T0</accession>